<protein>
    <submittedName>
        <fullName evidence="1">Uncharacterized protein</fullName>
    </submittedName>
</protein>
<name>A0A9Q7E8Y5_MYROD</name>
<dbReference type="EMBL" id="CP068108">
    <property type="protein sequence ID" value="QQU01201.1"/>
    <property type="molecule type" value="Genomic_DNA"/>
</dbReference>
<dbReference type="GeneID" id="93527092"/>
<dbReference type="InterPro" id="IPR038314">
    <property type="entry name" value="T6SS_sf"/>
</dbReference>
<organism evidence="1 2">
    <name type="scientific">Myroides odoratus</name>
    <name type="common">Flavobacterium odoratum</name>
    <dbReference type="NCBI Taxonomy" id="256"/>
    <lineage>
        <taxon>Bacteria</taxon>
        <taxon>Pseudomonadati</taxon>
        <taxon>Bacteroidota</taxon>
        <taxon>Flavobacteriia</taxon>
        <taxon>Flavobacteriales</taxon>
        <taxon>Flavobacteriaceae</taxon>
        <taxon>Myroides</taxon>
    </lineage>
</organism>
<accession>A0A9Q7E8Y5</accession>
<dbReference type="Gene3D" id="1.20.120.1620">
    <property type="match status" value="1"/>
</dbReference>
<sequence>MRNKLQIIAIVFLCSFTLFAQKKRDLKEAQGYLLSYCIKEEYNSIDRNKNALYNKDDSGSYYVQMTNLPLPVIDSLNTYYKNKIIDYRGIPQERSNDSLATMTCWSCIQLVEAKETKRQLKKWVKMKFF</sequence>
<dbReference type="Proteomes" id="UP000596202">
    <property type="component" value="Chromosome"/>
</dbReference>
<evidence type="ECO:0000313" key="2">
    <source>
        <dbReference type="Proteomes" id="UP000596202"/>
    </source>
</evidence>
<dbReference type="RefSeq" id="WP_002991576.1">
    <property type="nucleotide sequence ID" value="NZ_CP068108.1"/>
</dbReference>
<dbReference type="AlphaFoldDB" id="A0A9Q7E8Y5"/>
<proteinExistence type="predicted"/>
<dbReference type="OrthoDB" id="1151005at2"/>
<evidence type="ECO:0000313" key="1">
    <source>
        <dbReference type="EMBL" id="QQU01201.1"/>
    </source>
</evidence>
<reference evidence="1 2" key="1">
    <citation type="submission" date="2021-01" db="EMBL/GenBank/DDBJ databases">
        <title>FDA dAtabase for Regulatory Grade micrObial Sequences (FDA-ARGOS): Supporting development and validation of Infectious Disease Dx tests.</title>
        <authorList>
            <person name="Sproer C."/>
            <person name="Gronow S."/>
            <person name="Severitt S."/>
            <person name="Schroder I."/>
            <person name="Tallon L."/>
            <person name="Sadzewicz L."/>
            <person name="Zhao X."/>
            <person name="Boylan J."/>
            <person name="Ott S."/>
            <person name="Bowen H."/>
            <person name="Vavikolanu K."/>
            <person name="Mehta A."/>
            <person name="Aluvathingal J."/>
            <person name="Nadendla S."/>
            <person name="Lowell S."/>
            <person name="Myers T."/>
            <person name="Yan Y."/>
            <person name="Sichtig H."/>
        </authorList>
    </citation>
    <scope>NUCLEOTIDE SEQUENCE [LARGE SCALE GENOMIC DNA]</scope>
    <source>
        <strain evidence="1 2">FDAARGOS_1131</strain>
    </source>
</reference>
<gene>
    <name evidence="1" type="ORF">I6I88_05470</name>
</gene>